<keyword evidence="2" id="KW-0805">Transcription regulation</keyword>
<dbReference type="GO" id="GO:0003700">
    <property type="term" value="F:DNA-binding transcription factor activity"/>
    <property type="evidence" value="ECO:0007669"/>
    <property type="project" value="TreeGrafter"/>
</dbReference>
<dbReference type="RefSeq" id="WP_184961976.1">
    <property type="nucleotide sequence ID" value="NZ_JACHIN010000004.1"/>
</dbReference>
<dbReference type="Pfam" id="PF13977">
    <property type="entry name" value="TetR_C_6"/>
    <property type="match status" value="1"/>
</dbReference>
<evidence type="ECO:0000256" key="3">
    <source>
        <dbReference type="ARBA" id="ARBA00023125"/>
    </source>
</evidence>
<dbReference type="Pfam" id="PF00440">
    <property type="entry name" value="TetR_N"/>
    <property type="match status" value="1"/>
</dbReference>
<evidence type="ECO:0000313" key="7">
    <source>
        <dbReference type="EMBL" id="MBB5077785.1"/>
    </source>
</evidence>
<dbReference type="PROSITE" id="PS50977">
    <property type="entry name" value="HTH_TETR_2"/>
    <property type="match status" value="1"/>
</dbReference>
<dbReference type="Gene3D" id="1.10.357.10">
    <property type="entry name" value="Tetracycline Repressor, domain 2"/>
    <property type="match status" value="1"/>
</dbReference>
<dbReference type="SUPFAM" id="SSF46689">
    <property type="entry name" value="Homeodomain-like"/>
    <property type="match status" value="1"/>
</dbReference>
<dbReference type="GO" id="GO:0000976">
    <property type="term" value="F:transcription cis-regulatory region binding"/>
    <property type="evidence" value="ECO:0007669"/>
    <property type="project" value="TreeGrafter"/>
</dbReference>
<organism evidence="7 8">
    <name type="scientific">Nonomuraea endophytica</name>
    <dbReference type="NCBI Taxonomy" id="714136"/>
    <lineage>
        <taxon>Bacteria</taxon>
        <taxon>Bacillati</taxon>
        <taxon>Actinomycetota</taxon>
        <taxon>Actinomycetes</taxon>
        <taxon>Streptosporangiales</taxon>
        <taxon>Streptosporangiaceae</taxon>
        <taxon>Nonomuraea</taxon>
    </lineage>
</organism>
<evidence type="ECO:0000256" key="5">
    <source>
        <dbReference type="PROSITE-ProRule" id="PRU00335"/>
    </source>
</evidence>
<feature type="domain" description="HTH tetR-type" evidence="6">
    <location>
        <begin position="13"/>
        <end position="73"/>
    </location>
</feature>
<sequence>MTATRRGRPPAGPERRNALVQAAYRCLAEGGFERLRMRDVAAGVGIDHSSIHHHFPTKQDLVVAVVDYTTRQFWSTTPPDGGPVERLRHHLATLRQKIVDEPELHIVLRELDLRARRDPELLEIIAGREEGWRSSLRTLLTGAAAAGALAPGVDPATGAELVIATVKGASLASSRAGDVIELLDQLLIRA</sequence>
<dbReference type="AlphaFoldDB" id="A0A7W8EEK7"/>
<gene>
    <name evidence="7" type="ORF">HNR40_003260</name>
</gene>
<dbReference type="InterPro" id="IPR039538">
    <property type="entry name" value="BetI_C"/>
</dbReference>
<evidence type="ECO:0000256" key="2">
    <source>
        <dbReference type="ARBA" id="ARBA00023015"/>
    </source>
</evidence>
<dbReference type="PANTHER" id="PTHR30055:SF226">
    <property type="entry name" value="HTH-TYPE TRANSCRIPTIONAL REGULATOR PKSA"/>
    <property type="match status" value="1"/>
</dbReference>
<evidence type="ECO:0000313" key="8">
    <source>
        <dbReference type="Proteomes" id="UP000568380"/>
    </source>
</evidence>
<dbReference type="InterPro" id="IPR050109">
    <property type="entry name" value="HTH-type_TetR-like_transc_reg"/>
</dbReference>
<protein>
    <submittedName>
        <fullName evidence="7">TetR/AcrR family transcriptional repressor of nem operon</fullName>
    </submittedName>
</protein>
<proteinExistence type="predicted"/>
<evidence type="ECO:0000259" key="6">
    <source>
        <dbReference type="PROSITE" id="PS50977"/>
    </source>
</evidence>
<reference evidence="7 8" key="1">
    <citation type="submission" date="2020-08" db="EMBL/GenBank/DDBJ databases">
        <title>Genomic Encyclopedia of Type Strains, Phase IV (KMG-IV): sequencing the most valuable type-strain genomes for metagenomic binning, comparative biology and taxonomic classification.</title>
        <authorList>
            <person name="Goeker M."/>
        </authorList>
    </citation>
    <scope>NUCLEOTIDE SEQUENCE [LARGE SCALE GENOMIC DNA]</scope>
    <source>
        <strain evidence="7 8">DSM 45385</strain>
    </source>
</reference>
<dbReference type="InterPro" id="IPR001647">
    <property type="entry name" value="HTH_TetR"/>
</dbReference>
<keyword evidence="8" id="KW-1185">Reference proteome</keyword>
<keyword evidence="3 5" id="KW-0238">DNA-binding</keyword>
<dbReference type="Proteomes" id="UP000568380">
    <property type="component" value="Unassembled WGS sequence"/>
</dbReference>
<keyword evidence="1" id="KW-0678">Repressor</keyword>
<evidence type="ECO:0000256" key="1">
    <source>
        <dbReference type="ARBA" id="ARBA00022491"/>
    </source>
</evidence>
<dbReference type="PANTHER" id="PTHR30055">
    <property type="entry name" value="HTH-TYPE TRANSCRIPTIONAL REGULATOR RUTR"/>
    <property type="match status" value="1"/>
</dbReference>
<comment type="caution">
    <text evidence="7">The sequence shown here is derived from an EMBL/GenBank/DDBJ whole genome shotgun (WGS) entry which is preliminary data.</text>
</comment>
<evidence type="ECO:0000256" key="4">
    <source>
        <dbReference type="ARBA" id="ARBA00023163"/>
    </source>
</evidence>
<dbReference type="InterPro" id="IPR009057">
    <property type="entry name" value="Homeodomain-like_sf"/>
</dbReference>
<dbReference type="InterPro" id="IPR036271">
    <property type="entry name" value="Tet_transcr_reg_TetR-rel_C_sf"/>
</dbReference>
<dbReference type="PRINTS" id="PR00455">
    <property type="entry name" value="HTHTETR"/>
</dbReference>
<keyword evidence="4" id="KW-0804">Transcription</keyword>
<feature type="DNA-binding region" description="H-T-H motif" evidence="5">
    <location>
        <begin position="36"/>
        <end position="55"/>
    </location>
</feature>
<accession>A0A7W8EEK7</accession>
<dbReference type="SUPFAM" id="SSF48498">
    <property type="entry name" value="Tetracyclin repressor-like, C-terminal domain"/>
    <property type="match status" value="1"/>
</dbReference>
<name>A0A7W8EEK7_9ACTN</name>
<dbReference type="EMBL" id="JACHIN010000004">
    <property type="protein sequence ID" value="MBB5077785.1"/>
    <property type="molecule type" value="Genomic_DNA"/>
</dbReference>